<accession>A0ABS0DUA0</accession>
<evidence type="ECO:0000313" key="6">
    <source>
        <dbReference type="Proteomes" id="UP000600307"/>
    </source>
</evidence>
<comment type="caution">
    <text evidence="5">The sequence shown here is derived from an EMBL/GenBank/DDBJ whole genome shotgun (WGS) entry which is preliminary data.</text>
</comment>
<dbReference type="RefSeq" id="WP_195817739.1">
    <property type="nucleotide sequence ID" value="NZ_JADOBH010000004.1"/>
</dbReference>
<dbReference type="InterPro" id="IPR028082">
    <property type="entry name" value="Peripla_BP_I"/>
</dbReference>
<dbReference type="PROSITE" id="PS50932">
    <property type="entry name" value="HTH_LACI_2"/>
    <property type="match status" value="1"/>
</dbReference>
<dbReference type="SUPFAM" id="SSF47413">
    <property type="entry name" value="lambda repressor-like DNA-binding domains"/>
    <property type="match status" value="1"/>
</dbReference>
<protein>
    <submittedName>
        <fullName evidence="5">LacI family DNA-binding transcriptional regulator</fullName>
    </submittedName>
</protein>
<evidence type="ECO:0000313" key="5">
    <source>
        <dbReference type="EMBL" id="MBF7957454.1"/>
    </source>
</evidence>
<keyword evidence="3" id="KW-0804">Transcription</keyword>
<dbReference type="Gene3D" id="1.10.260.40">
    <property type="entry name" value="lambda repressor-like DNA-binding domains"/>
    <property type="match status" value="1"/>
</dbReference>
<dbReference type="InterPro" id="IPR000843">
    <property type="entry name" value="HTH_LacI"/>
</dbReference>
<dbReference type="InterPro" id="IPR010982">
    <property type="entry name" value="Lambda_DNA-bd_dom_sf"/>
</dbReference>
<proteinExistence type="predicted"/>
<name>A0ABS0DUA0_9GAMM</name>
<evidence type="ECO:0000256" key="1">
    <source>
        <dbReference type="ARBA" id="ARBA00023015"/>
    </source>
</evidence>
<dbReference type="EMBL" id="JADOBH010000004">
    <property type="protein sequence ID" value="MBF7957454.1"/>
    <property type="molecule type" value="Genomic_DNA"/>
</dbReference>
<feature type="domain" description="HTH lacI-type" evidence="4">
    <location>
        <begin position="2"/>
        <end position="56"/>
    </location>
</feature>
<reference evidence="5 6" key="1">
    <citation type="submission" date="2020-11" db="EMBL/GenBank/DDBJ databases">
        <title>Taxonomic investigation of Rahnella spp.</title>
        <authorList>
            <person name="Lee S.D."/>
        </authorList>
    </citation>
    <scope>NUCLEOTIDE SEQUENCE [LARGE SCALE GENOMIC DNA]</scope>
    <source>
        <strain evidence="5 6">SAP-10</strain>
    </source>
</reference>
<keyword evidence="6" id="KW-1185">Reference proteome</keyword>
<keyword evidence="1" id="KW-0805">Transcription regulation</keyword>
<dbReference type="PROSITE" id="PS00356">
    <property type="entry name" value="HTH_LACI_1"/>
    <property type="match status" value="1"/>
</dbReference>
<dbReference type="PANTHER" id="PTHR30146:SF67">
    <property type="entry name" value="HTH-TYPE TRANSCRIPTIONAL REGULATOR ASCG"/>
    <property type="match status" value="1"/>
</dbReference>
<dbReference type="SUPFAM" id="SSF53822">
    <property type="entry name" value="Periplasmic binding protein-like I"/>
    <property type="match status" value="1"/>
</dbReference>
<dbReference type="GO" id="GO:0003677">
    <property type="term" value="F:DNA binding"/>
    <property type="evidence" value="ECO:0007669"/>
    <property type="project" value="UniProtKB-KW"/>
</dbReference>
<dbReference type="Gene3D" id="3.40.50.2300">
    <property type="match status" value="2"/>
</dbReference>
<gene>
    <name evidence="5" type="ORF">IV431_17990</name>
</gene>
<evidence type="ECO:0000256" key="2">
    <source>
        <dbReference type="ARBA" id="ARBA00023125"/>
    </source>
</evidence>
<evidence type="ECO:0000256" key="3">
    <source>
        <dbReference type="ARBA" id="ARBA00023163"/>
    </source>
</evidence>
<organism evidence="5 6">
    <name type="scientific">Rahnella victoriana</name>
    <dbReference type="NCBI Taxonomy" id="1510570"/>
    <lineage>
        <taxon>Bacteria</taxon>
        <taxon>Pseudomonadati</taxon>
        <taxon>Pseudomonadota</taxon>
        <taxon>Gammaproteobacteria</taxon>
        <taxon>Enterobacterales</taxon>
        <taxon>Yersiniaceae</taxon>
        <taxon>Rahnella</taxon>
    </lineage>
</organism>
<keyword evidence="2 5" id="KW-0238">DNA-binding</keyword>
<dbReference type="PANTHER" id="PTHR30146">
    <property type="entry name" value="LACI-RELATED TRANSCRIPTIONAL REPRESSOR"/>
    <property type="match status" value="1"/>
</dbReference>
<dbReference type="CDD" id="cd01392">
    <property type="entry name" value="HTH_LacI"/>
    <property type="match status" value="1"/>
</dbReference>
<dbReference type="Proteomes" id="UP000600307">
    <property type="component" value="Unassembled WGS sequence"/>
</dbReference>
<dbReference type="InterPro" id="IPR046335">
    <property type="entry name" value="LacI/GalR-like_sensor"/>
</dbReference>
<evidence type="ECO:0000259" key="4">
    <source>
        <dbReference type="PROSITE" id="PS50932"/>
    </source>
</evidence>
<dbReference type="Pfam" id="PF00356">
    <property type="entry name" value="LacI"/>
    <property type="match status" value="1"/>
</dbReference>
<sequence length="332" mass="37003">MITMLDVAICAGVSKATVSRVLNGKDVVRKEIKERVYKAIKETGYRPNLLAQQMTTQKTSMIGLVITNEVYNGPYFSTLFYNAAKYCEQHNHRLIFADGKRTFEEEIYAIDFLVGMKCAGVMVYTKYLSACKLDKIVSSSPIPIIALNQKLENNAESSVFINHYLGCLKMMDFLYGMGHSEIAYISGKKNSRSNTARQTAYLEKMAEYGRAADNNMIAQGSWNMQSGYEAAKELINNNSVFTAILAGNDDMAFGVIKALKEAGKRVPEDISVAGFDNAKMGNFFSPTLTTLDVPLEEMFRRAVESILDVHQDEGFSELSGTLVIRESVRKIN</sequence>
<dbReference type="SMART" id="SM00354">
    <property type="entry name" value="HTH_LACI"/>
    <property type="match status" value="1"/>
</dbReference>
<dbReference type="Pfam" id="PF13377">
    <property type="entry name" value="Peripla_BP_3"/>
    <property type="match status" value="1"/>
</dbReference>